<organism evidence="2 3">
    <name type="scientific">Eragrostis curvula</name>
    <name type="common">weeping love grass</name>
    <dbReference type="NCBI Taxonomy" id="38414"/>
    <lineage>
        <taxon>Eukaryota</taxon>
        <taxon>Viridiplantae</taxon>
        <taxon>Streptophyta</taxon>
        <taxon>Embryophyta</taxon>
        <taxon>Tracheophyta</taxon>
        <taxon>Spermatophyta</taxon>
        <taxon>Magnoliopsida</taxon>
        <taxon>Liliopsida</taxon>
        <taxon>Poales</taxon>
        <taxon>Poaceae</taxon>
        <taxon>PACMAD clade</taxon>
        <taxon>Chloridoideae</taxon>
        <taxon>Eragrostideae</taxon>
        <taxon>Eragrostidinae</taxon>
        <taxon>Eragrostis</taxon>
    </lineage>
</organism>
<comment type="caution">
    <text evidence="2">The sequence shown here is derived from an EMBL/GenBank/DDBJ whole genome shotgun (WGS) entry which is preliminary data.</text>
</comment>
<dbReference type="Proteomes" id="UP000324897">
    <property type="component" value="Chromosome 3"/>
</dbReference>
<evidence type="ECO:0000313" key="3">
    <source>
        <dbReference type="Proteomes" id="UP000324897"/>
    </source>
</evidence>
<dbReference type="Gramene" id="TVU09728">
    <property type="protein sequence ID" value="TVU09728"/>
    <property type="gene ID" value="EJB05_43221"/>
</dbReference>
<gene>
    <name evidence="2" type="ORF">EJB05_43221</name>
</gene>
<dbReference type="EMBL" id="RWGY01000039">
    <property type="protein sequence ID" value="TVU09728.1"/>
    <property type="molecule type" value="Genomic_DNA"/>
</dbReference>
<evidence type="ECO:0000313" key="2">
    <source>
        <dbReference type="EMBL" id="TVU09728.1"/>
    </source>
</evidence>
<evidence type="ECO:0000256" key="1">
    <source>
        <dbReference type="SAM" id="MobiDB-lite"/>
    </source>
</evidence>
<proteinExistence type="predicted"/>
<name>A0A5J9TFD7_9POAL</name>
<keyword evidence="3" id="KW-1185">Reference proteome</keyword>
<sequence length="105" mass="11839">MHGQLDNYTIVKTHHHWPKITRPDRVRFRPKYSCSTDWSPSVLGLTSLLGFYKSSVLFELNLPRRPEPLHLVPPLSSWVSSPTAVPASGRTTFSQVGPKVVTKSE</sequence>
<protein>
    <submittedName>
        <fullName evidence="2">Uncharacterized protein</fullName>
    </submittedName>
</protein>
<feature type="region of interest" description="Disordered" evidence="1">
    <location>
        <begin position="80"/>
        <end position="105"/>
    </location>
</feature>
<reference evidence="2 3" key="1">
    <citation type="journal article" date="2019" name="Sci. Rep.">
        <title>A high-quality genome of Eragrostis curvula grass provides insights into Poaceae evolution and supports new strategies to enhance forage quality.</title>
        <authorList>
            <person name="Carballo J."/>
            <person name="Santos B.A.C.M."/>
            <person name="Zappacosta D."/>
            <person name="Garbus I."/>
            <person name="Selva J.P."/>
            <person name="Gallo C.A."/>
            <person name="Diaz A."/>
            <person name="Albertini E."/>
            <person name="Caccamo M."/>
            <person name="Echenique V."/>
        </authorList>
    </citation>
    <scope>NUCLEOTIDE SEQUENCE [LARGE SCALE GENOMIC DNA]</scope>
    <source>
        <strain evidence="3">cv. Victoria</strain>
        <tissue evidence="2">Leaf</tissue>
    </source>
</reference>
<feature type="non-terminal residue" evidence="2">
    <location>
        <position position="1"/>
    </location>
</feature>
<dbReference type="AlphaFoldDB" id="A0A5J9TFD7"/>
<accession>A0A5J9TFD7</accession>